<keyword evidence="2" id="KW-0472">Membrane</keyword>
<keyword evidence="2" id="KW-0812">Transmembrane</keyword>
<dbReference type="AlphaFoldDB" id="A0A9W6V581"/>
<protein>
    <recommendedName>
        <fullName evidence="5">DUF1269 domain-containing protein</fullName>
    </recommendedName>
</protein>
<evidence type="ECO:0000256" key="1">
    <source>
        <dbReference type="SAM" id="Coils"/>
    </source>
</evidence>
<organism evidence="3 4">
    <name type="scientific">Actinokineospora globicatena</name>
    <dbReference type="NCBI Taxonomy" id="103729"/>
    <lineage>
        <taxon>Bacteria</taxon>
        <taxon>Bacillati</taxon>
        <taxon>Actinomycetota</taxon>
        <taxon>Actinomycetes</taxon>
        <taxon>Pseudonocardiales</taxon>
        <taxon>Pseudonocardiaceae</taxon>
        <taxon>Actinokineospora</taxon>
    </lineage>
</organism>
<keyword evidence="1" id="KW-0175">Coiled coil</keyword>
<evidence type="ECO:0000313" key="3">
    <source>
        <dbReference type="EMBL" id="GLW90050.1"/>
    </source>
</evidence>
<evidence type="ECO:0000313" key="4">
    <source>
        <dbReference type="Proteomes" id="UP001165042"/>
    </source>
</evidence>
<feature type="coiled-coil region" evidence="1">
    <location>
        <begin position="124"/>
        <end position="180"/>
    </location>
</feature>
<keyword evidence="4" id="KW-1185">Reference proteome</keyword>
<dbReference type="EMBL" id="BSSD01000001">
    <property type="protein sequence ID" value="GLW90050.1"/>
    <property type="molecule type" value="Genomic_DNA"/>
</dbReference>
<dbReference type="InterPro" id="IPR009200">
    <property type="entry name" value="DUF1269_membrane"/>
</dbReference>
<evidence type="ECO:0008006" key="5">
    <source>
        <dbReference type="Google" id="ProtNLM"/>
    </source>
</evidence>
<evidence type="ECO:0000256" key="2">
    <source>
        <dbReference type="SAM" id="Phobius"/>
    </source>
</evidence>
<feature type="coiled-coil region" evidence="1">
    <location>
        <begin position="49"/>
        <end position="76"/>
    </location>
</feature>
<reference evidence="3" key="1">
    <citation type="submission" date="2023-02" db="EMBL/GenBank/DDBJ databases">
        <title>Actinokineospora globicatena NBRC 15670.</title>
        <authorList>
            <person name="Ichikawa N."/>
            <person name="Sato H."/>
            <person name="Tonouchi N."/>
        </authorList>
    </citation>
    <scope>NUCLEOTIDE SEQUENCE</scope>
    <source>
        <strain evidence="3">NBRC 15670</strain>
    </source>
</reference>
<feature type="transmembrane region" description="Helical" evidence="2">
    <location>
        <begin position="341"/>
        <end position="365"/>
    </location>
</feature>
<gene>
    <name evidence="3" type="ORF">Aglo03_08660</name>
</gene>
<proteinExistence type="predicted"/>
<sequence>MTGEILHLRTGFDSTWRGFRRGQVRRYVQDIETELELVVADRDAMVESLDRVVAELESARGENRELRQRLDRVCRTPIDLAGTSERLRHMVELASDEAAEITGRARAAAERSWSVIRDAEAAHRRRHEWLIADLKAQREQAETAHRASLRRTHEVLAVLTAQAEKRRHELDVRAERLREQIKLDFDLAMSVRRSEAVRAHAEDERAAREHARRIVLAAEERVSVLMGHHDRVSASLRSVGQALAGAHTALGPITPAGRSAGGRPPAGLVPDRTQRHAGGGGMATLTIWRFDSAVGADDAAKQLADLAKREVIEIHDAAVVSWPLDRKKPKIRQVRDLRGRAALTGAFWGTLLGLLFLVPVLGAAVGAATGALTANLGDFGIDDDLVKETRDKVTPGTSALFLLSSGAVIDKVRDAFSGGTPPELLYTNLSTEQEKVLREVFADD</sequence>
<dbReference type="Proteomes" id="UP001165042">
    <property type="component" value="Unassembled WGS sequence"/>
</dbReference>
<dbReference type="Pfam" id="PF06897">
    <property type="entry name" value="DUF1269"/>
    <property type="match status" value="1"/>
</dbReference>
<comment type="caution">
    <text evidence="3">The sequence shown here is derived from an EMBL/GenBank/DDBJ whole genome shotgun (WGS) entry which is preliminary data.</text>
</comment>
<name>A0A9W6V581_9PSEU</name>
<dbReference type="RefSeq" id="WP_349497727.1">
    <property type="nucleotide sequence ID" value="NZ_BSSD01000001.1"/>
</dbReference>
<keyword evidence="2" id="KW-1133">Transmembrane helix</keyword>
<accession>A0A9W6V581</accession>